<sequence length="73" mass="8847">MISILLKNKIKRFKDKIRRIYFFESNILILSVALIKTTILEISGIHLHTLSLLLKIDFRVWYFRTSFEDFKKE</sequence>
<dbReference type="EMBL" id="AKWY02000001">
    <property type="protein sequence ID" value="EQA73803.1"/>
    <property type="molecule type" value="Genomic_DNA"/>
</dbReference>
<evidence type="ECO:0000313" key="2">
    <source>
        <dbReference type="EMBL" id="EQA73803.1"/>
    </source>
</evidence>
<organism evidence="2 3">
    <name type="scientific">Leptospira noguchii serovar Panama str. CZ214</name>
    <dbReference type="NCBI Taxonomy" id="1001595"/>
    <lineage>
        <taxon>Bacteria</taxon>
        <taxon>Pseudomonadati</taxon>
        <taxon>Spirochaetota</taxon>
        <taxon>Spirochaetia</taxon>
        <taxon>Leptospirales</taxon>
        <taxon>Leptospiraceae</taxon>
        <taxon>Leptospira</taxon>
    </lineage>
</organism>
<comment type="caution">
    <text evidence="2">The sequence shown here is derived from an EMBL/GenBank/DDBJ whole genome shotgun (WGS) entry which is preliminary data.</text>
</comment>
<protein>
    <submittedName>
        <fullName evidence="2">Uncharacterized protein</fullName>
    </submittedName>
</protein>
<dbReference type="AlphaFoldDB" id="T0FK75"/>
<accession>T0FK75</accession>
<gene>
    <name evidence="2" type="ORF">LEP1GSC059_4060</name>
</gene>
<name>T0FK75_9LEPT</name>
<keyword evidence="1" id="KW-0472">Membrane</keyword>
<keyword evidence="1" id="KW-1133">Transmembrane helix</keyword>
<proteinExistence type="predicted"/>
<keyword evidence="1" id="KW-0812">Transmembrane</keyword>
<dbReference type="Proteomes" id="UP000015442">
    <property type="component" value="Unassembled WGS sequence"/>
</dbReference>
<evidence type="ECO:0000256" key="1">
    <source>
        <dbReference type="SAM" id="Phobius"/>
    </source>
</evidence>
<feature type="transmembrane region" description="Helical" evidence="1">
    <location>
        <begin position="20"/>
        <end position="39"/>
    </location>
</feature>
<reference evidence="2 3" key="1">
    <citation type="submission" date="2013-05" db="EMBL/GenBank/DDBJ databases">
        <authorList>
            <person name="Harkins D.M."/>
            <person name="Durkin A.S."/>
            <person name="Brinkac L.M."/>
            <person name="Haft D.H."/>
            <person name="Selengut J.D."/>
            <person name="Sanka R."/>
            <person name="DePew J."/>
            <person name="Purushe J."/>
            <person name="Hartskeerl R.A."/>
            <person name="Ahmed A."/>
            <person name="van der Linden H."/>
            <person name="Goris M.G.A."/>
            <person name="Vinetz J.M."/>
            <person name="Sutton G.G."/>
            <person name="Nierman W.C."/>
            <person name="Fouts D.E."/>
        </authorList>
    </citation>
    <scope>NUCLEOTIDE SEQUENCE [LARGE SCALE GENOMIC DNA]</scope>
    <source>
        <strain evidence="2 3">CZ214</strain>
    </source>
</reference>
<evidence type="ECO:0000313" key="3">
    <source>
        <dbReference type="Proteomes" id="UP000015442"/>
    </source>
</evidence>